<dbReference type="RefSeq" id="WP_014424394.1">
    <property type="nucleotide sequence ID" value="NC_017068.1"/>
</dbReference>
<dbReference type="SUPFAM" id="SSF56281">
    <property type="entry name" value="Metallo-hydrolase/oxidoreductase"/>
    <property type="match status" value="1"/>
</dbReference>
<dbReference type="EMBL" id="AP012292">
    <property type="protein sequence ID" value="BAL82957.1"/>
    <property type="molecule type" value="Genomic_DNA"/>
</dbReference>
<dbReference type="OrthoDB" id="9761531at2"/>
<evidence type="ECO:0000313" key="2">
    <source>
        <dbReference type="Proteomes" id="UP000007887"/>
    </source>
</evidence>
<accession>I0GQC0</accession>
<dbReference type="InterPro" id="IPR052159">
    <property type="entry name" value="Competence_DNA_uptake"/>
</dbReference>
<evidence type="ECO:0000313" key="1">
    <source>
        <dbReference type="EMBL" id="BAL82957.1"/>
    </source>
</evidence>
<dbReference type="PANTHER" id="PTHR30619:SF1">
    <property type="entry name" value="RECOMBINATION PROTEIN 2"/>
    <property type="match status" value="1"/>
</dbReference>
<gene>
    <name evidence="1" type="ordered locus">SELR_12490</name>
</gene>
<reference evidence="1 2" key="1">
    <citation type="submission" date="2011-10" db="EMBL/GenBank/DDBJ databases">
        <title>Whole genome sequence of Selenomonas ruminantium subsp. lactilytica TAM6421.</title>
        <authorList>
            <person name="Oguchi A."/>
            <person name="Ankai A."/>
            <person name="Kaneko J."/>
            <person name="Yamada-Narita S."/>
            <person name="Fukui S."/>
            <person name="Takahashi M."/>
            <person name="Onodera T."/>
            <person name="Kojima S."/>
            <person name="Fushimi T."/>
            <person name="Abe N."/>
            <person name="Kamio Y."/>
            <person name="Yamazaki S."/>
            <person name="Fujita N."/>
        </authorList>
    </citation>
    <scope>NUCLEOTIDE SEQUENCE [LARGE SCALE GENOMIC DNA]</scope>
    <source>
        <strain evidence="2">NBRC 103574 / TAM6421</strain>
    </source>
</reference>
<protein>
    <recommendedName>
        <fullName evidence="3">Metal-dependent hydrolase, beta-lactamase superfamily II</fullName>
    </recommendedName>
</protein>
<dbReference type="AlphaFoldDB" id="I0GQC0"/>
<dbReference type="eggNOG" id="COG2333">
    <property type="taxonomic scope" value="Bacteria"/>
</dbReference>
<dbReference type="KEGG" id="sri:SELR_12490"/>
<evidence type="ECO:0008006" key="3">
    <source>
        <dbReference type="Google" id="ProtNLM"/>
    </source>
</evidence>
<proteinExistence type="predicted"/>
<dbReference type="Gene3D" id="3.60.15.10">
    <property type="entry name" value="Ribonuclease Z/Hydroxyacylglutathione hydrolase-like"/>
    <property type="match status" value="1"/>
</dbReference>
<dbReference type="HOGENOM" id="CLU_533048_0_0_9"/>
<dbReference type="PANTHER" id="PTHR30619">
    <property type="entry name" value="DNA INTERNALIZATION/COMPETENCE PROTEIN COMEC/REC2"/>
    <property type="match status" value="1"/>
</dbReference>
<organism evidence="1 2">
    <name type="scientific">Selenomonas ruminantium subsp. lactilytica (strain NBRC 103574 / TAM6421)</name>
    <dbReference type="NCBI Taxonomy" id="927704"/>
    <lineage>
        <taxon>Bacteria</taxon>
        <taxon>Bacillati</taxon>
        <taxon>Bacillota</taxon>
        <taxon>Negativicutes</taxon>
        <taxon>Selenomonadales</taxon>
        <taxon>Selenomonadaceae</taxon>
        <taxon>Selenomonas</taxon>
    </lineage>
</organism>
<dbReference type="Proteomes" id="UP000007887">
    <property type="component" value="Chromosome"/>
</dbReference>
<dbReference type="InterPro" id="IPR036866">
    <property type="entry name" value="RibonucZ/Hydroxyglut_hydro"/>
</dbReference>
<name>I0GQC0_SELRL</name>
<dbReference type="PATRIC" id="fig|927704.6.peg.1284"/>
<sequence length="511" mass="59563">MNPEEFREHFTQLNNERFYARPIFNDELMGNLSELLGKDKYQKFDELIENDDIDGLEKFLTDNYNITNKTKNLPFYQKKLSLEFDLRLEYKIESDHPYYLGFYSDGVPLYLIIEILRIYFKNPKPSHWLTGIINPKIDNKKSSDDSLEINGHLMFAASPVLENDVTFHIQDTTEHVNEEDDLTNYFLKHKSEYLNKLNNTIIDEKIPASVNCIYCYNIGQGNCIKLNGSNNKKIYFDVGLTRYKAEKNQKEIKNAIDELEHHFPDIIILSHWDTDHILGLSLWDDNVYTKRWIIPDLHSLWFKKDNTIERKANRVSSYAFRIFLELIKPEHKNVHIINEELIQTRILNKEDNNFCGIEIWTGQRKSSNGITRANNFGLIMVVKSSAHRTILCGDCDYEIIPEQLKSSNYDYVIVSHHGSKMGKFPFSPNNNKHPIAIVSYGICNTHGHPNGSKMTEISKKGYQIITTVGRSKYVFPINCMAFKRSPSVEFFKPNSCDYPIKNLCSLEKDIH</sequence>